<feature type="transmembrane region" description="Helical" evidence="6">
    <location>
        <begin position="605"/>
        <end position="627"/>
    </location>
</feature>
<reference evidence="7" key="1">
    <citation type="journal article" date="2023" name="Mol. Phylogenet. Evol.">
        <title>Genome-scale phylogeny and comparative genomics of the fungal order Sordariales.</title>
        <authorList>
            <person name="Hensen N."/>
            <person name="Bonometti L."/>
            <person name="Westerberg I."/>
            <person name="Brannstrom I.O."/>
            <person name="Guillou S."/>
            <person name="Cros-Aarteil S."/>
            <person name="Calhoun S."/>
            <person name="Haridas S."/>
            <person name="Kuo A."/>
            <person name="Mondo S."/>
            <person name="Pangilinan J."/>
            <person name="Riley R."/>
            <person name="LaButti K."/>
            <person name="Andreopoulos B."/>
            <person name="Lipzen A."/>
            <person name="Chen C."/>
            <person name="Yan M."/>
            <person name="Daum C."/>
            <person name="Ng V."/>
            <person name="Clum A."/>
            <person name="Steindorff A."/>
            <person name="Ohm R.A."/>
            <person name="Martin F."/>
            <person name="Silar P."/>
            <person name="Natvig D.O."/>
            <person name="Lalanne C."/>
            <person name="Gautier V."/>
            <person name="Ament-Velasquez S.L."/>
            <person name="Kruys A."/>
            <person name="Hutchinson M.I."/>
            <person name="Powell A.J."/>
            <person name="Barry K."/>
            <person name="Miller A.N."/>
            <person name="Grigoriev I.V."/>
            <person name="Debuchy R."/>
            <person name="Gladieux P."/>
            <person name="Hiltunen Thoren M."/>
            <person name="Johannesson H."/>
        </authorList>
    </citation>
    <scope>NUCLEOTIDE SEQUENCE</scope>
    <source>
        <strain evidence="7">CBS 232.78</strain>
    </source>
</reference>
<dbReference type="EMBL" id="JAULSW010000005">
    <property type="protein sequence ID" value="KAK3380851.1"/>
    <property type="molecule type" value="Genomic_DNA"/>
</dbReference>
<dbReference type="PANTHER" id="PTHR11785">
    <property type="entry name" value="AMINO ACID TRANSPORTER"/>
    <property type="match status" value="1"/>
</dbReference>
<keyword evidence="4 6" id="KW-0472">Membrane</keyword>
<dbReference type="AlphaFoldDB" id="A0AAE0NG01"/>
<evidence type="ECO:0000256" key="1">
    <source>
        <dbReference type="ARBA" id="ARBA00004141"/>
    </source>
</evidence>
<dbReference type="GO" id="GO:0016020">
    <property type="term" value="C:membrane"/>
    <property type="evidence" value="ECO:0007669"/>
    <property type="project" value="UniProtKB-SubCell"/>
</dbReference>
<dbReference type="Gene3D" id="1.20.1740.10">
    <property type="entry name" value="Amino acid/polyamine transporter I"/>
    <property type="match status" value="2"/>
</dbReference>
<feature type="region of interest" description="Disordered" evidence="5">
    <location>
        <begin position="235"/>
        <end position="301"/>
    </location>
</feature>
<proteinExistence type="predicted"/>
<dbReference type="InterPro" id="IPR050598">
    <property type="entry name" value="AminoAcid_Transporter"/>
</dbReference>
<comment type="subcellular location">
    <subcellularLocation>
        <location evidence="1">Membrane</location>
        <topology evidence="1">Multi-pass membrane protein</topology>
    </subcellularLocation>
</comment>
<evidence type="ECO:0000313" key="7">
    <source>
        <dbReference type="EMBL" id="KAK3380851.1"/>
    </source>
</evidence>
<evidence type="ECO:0000256" key="2">
    <source>
        <dbReference type="ARBA" id="ARBA00022692"/>
    </source>
</evidence>
<keyword evidence="8" id="KW-1185">Reference proteome</keyword>
<reference evidence="7" key="2">
    <citation type="submission" date="2023-06" db="EMBL/GenBank/DDBJ databases">
        <authorList>
            <consortium name="Lawrence Berkeley National Laboratory"/>
            <person name="Haridas S."/>
            <person name="Hensen N."/>
            <person name="Bonometti L."/>
            <person name="Westerberg I."/>
            <person name="Brannstrom I.O."/>
            <person name="Guillou S."/>
            <person name="Cros-Aarteil S."/>
            <person name="Calhoun S."/>
            <person name="Kuo A."/>
            <person name="Mondo S."/>
            <person name="Pangilinan J."/>
            <person name="Riley R."/>
            <person name="LaButti K."/>
            <person name="Andreopoulos B."/>
            <person name="Lipzen A."/>
            <person name="Chen C."/>
            <person name="Yanf M."/>
            <person name="Daum C."/>
            <person name="Ng V."/>
            <person name="Clum A."/>
            <person name="Steindorff A."/>
            <person name="Ohm R."/>
            <person name="Martin F."/>
            <person name="Silar P."/>
            <person name="Natvig D."/>
            <person name="Lalanne C."/>
            <person name="Gautier V."/>
            <person name="Ament-velasquez S.L."/>
            <person name="Kruys A."/>
            <person name="Hutchinson M.I."/>
            <person name="Powell A.J."/>
            <person name="Barry K."/>
            <person name="Miller A.N."/>
            <person name="Grigoriev I.V."/>
            <person name="Debuchy R."/>
            <person name="Gladieux P."/>
            <person name="Thoren M.H."/>
            <person name="Johannesson H."/>
        </authorList>
    </citation>
    <scope>NUCLEOTIDE SEQUENCE</scope>
    <source>
        <strain evidence="7">CBS 232.78</strain>
    </source>
</reference>
<feature type="transmembrane region" description="Helical" evidence="6">
    <location>
        <begin position="770"/>
        <end position="790"/>
    </location>
</feature>
<dbReference type="PANTHER" id="PTHR11785:SF353">
    <property type="entry name" value="METHIONINE TRANSPORTER (EUROFUNG)"/>
    <property type="match status" value="1"/>
</dbReference>
<protein>
    <submittedName>
        <fullName evidence="7">Uncharacterized protein</fullName>
    </submittedName>
</protein>
<keyword evidence="3 6" id="KW-1133">Transmembrane helix</keyword>
<organism evidence="7 8">
    <name type="scientific">Podospora didyma</name>
    <dbReference type="NCBI Taxonomy" id="330526"/>
    <lineage>
        <taxon>Eukaryota</taxon>
        <taxon>Fungi</taxon>
        <taxon>Dikarya</taxon>
        <taxon>Ascomycota</taxon>
        <taxon>Pezizomycotina</taxon>
        <taxon>Sordariomycetes</taxon>
        <taxon>Sordariomycetidae</taxon>
        <taxon>Sordariales</taxon>
        <taxon>Podosporaceae</taxon>
        <taxon>Podospora</taxon>
    </lineage>
</organism>
<feature type="compositionally biased region" description="Acidic residues" evidence="5">
    <location>
        <begin position="238"/>
        <end position="261"/>
    </location>
</feature>
<accession>A0AAE0NG01</accession>
<name>A0AAE0NG01_9PEZI</name>
<evidence type="ECO:0000256" key="4">
    <source>
        <dbReference type="ARBA" id="ARBA00023136"/>
    </source>
</evidence>
<dbReference type="Pfam" id="PF13520">
    <property type="entry name" value="AA_permease_2"/>
    <property type="match status" value="1"/>
</dbReference>
<evidence type="ECO:0000313" key="8">
    <source>
        <dbReference type="Proteomes" id="UP001285441"/>
    </source>
</evidence>
<evidence type="ECO:0000256" key="3">
    <source>
        <dbReference type="ARBA" id="ARBA00022989"/>
    </source>
</evidence>
<dbReference type="InterPro" id="IPR002293">
    <property type="entry name" value="AA/rel_permease1"/>
</dbReference>
<feature type="transmembrane region" description="Helical" evidence="6">
    <location>
        <begin position="703"/>
        <end position="729"/>
    </location>
</feature>
<comment type="caution">
    <text evidence="7">The sequence shown here is derived from an EMBL/GenBank/DDBJ whole genome shotgun (WGS) entry which is preliminary data.</text>
</comment>
<feature type="region of interest" description="Disordered" evidence="5">
    <location>
        <begin position="319"/>
        <end position="352"/>
    </location>
</feature>
<dbReference type="Proteomes" id="UP001285441">
    <property type="component" value="Unassembled WGS sequence"/>
</dbReference>
<gene>
    <name evidence="7" type="ORF">B0H63DRAFT_474473</name>
</gene>
<dbReference type="GO" id="GO:0015179">
    <property type="term" value="F:L-amino acid transmembrane transporter activity"/>
    <property type="evidence" value="ECO:0007669"/>
    <property type="project" value="TreeGrafter"/>
</dbReference>
<sequence length="1107" mass="121244">MSLTLRKPKTWPYASNSTGRLRGSLPLGSLGFRVQVYEALGDARRVYIDLSKDVVGHLNENAGEIRSSGSCVDLSLFMVGRSPERTKPMVMIVSEDKEARIEAFRLINKSGIMKKYPGFDLGHMPLKAEFENLQPLGGSEKAGPALSSSLPVAPSALGDSVQEDGVELAILTAGADSRMGGRRIQGQWSKCAGAQKETRSATVGGVVERNGKFYLHSVGHFLPSQNLFSVNASPATELEQDDEWDATGMSDFDEHDDEDDDHILVEATSRGSQTPDSIASDLSSESDILDSTSSKGGSESTSAALLLTDILDRLQRLRSDNSKLEPNPDESAELPTNDERRRDDSLSASTLPKPVQVGPVTLISDVHDSAFIHLSIGLAAQLGLSEPRLRQEAVPLHDFIKHIENMPKDAAVRTVTPYGGTIYGTLSDSPSYIRLPNATNFQEVYLAKMQRPLVIGDCGSWVRDATTGKVYGHVVAGSPTTGLTVIMPAINTFTHAREALQDIGFAETRDTETLVSDDRLGLSSYVGLGFTGSGERDVDGWQSHHTPLDFYVLPDALECDHEKWPHTMDMTNDKHFNRHVVCQLVLFSLVMNSTILSAAGPAFSLMLWAMGGVVVYSVLCCWVELGLSAPSYIPRRQTSQPQIGDKDKWFNLLDLIYNHPQRISQPRSGGDKNYLEYVKSRDGQLKKVANSLFKRHRLLLSCFYGLVFLTLGNMSGNALQFGLFAMAAVSPRDEPNDNRTAVIVVAIAALTAATFIRRGKRGSSIRLDNLCALLKVGVLVAMVVLGVTRYSGRISSHQHLSAGKPLCSALARAPGLEGETSSICHNRQSSTYIFGSSSFLTSPASPPFPTRCQQEHSMTAFDEARYFLQRAIPTQPDGDPTLRRAISALIAVFIFSNLLTVTYTVSRVKQGLAKEGIVPSAHWGHGNWAKAVPTAIDIWRSWRLSQTNTAIFRWLADVALILLVGSKVEFHTEDDARVFIFTGILDALIRLETLIRLSLVSGTFSFMWCSSLYLEFKRDIASSEFGTPLWTWALSCSPASISCLLAGSVSCMSAITTWFTVWKGKWALTTKRLPFVDVDESSFAIQRAEFMNVSWEGKSDTSVVTEK</sequence>
<feature type="transmembrane region" description="Helical" evidence="6">
    <location>
        <begin position="741"/>
        <end position="758"/>
    </location>
</feature>
<feature type="compositionally biased region" description="Low complexity" evidence="5">
    <location>
        <begin position="276"/>
        <end position="301"/>
    </location>
</feature>
<evidence type="ECO:0000256" key="6">
    <source>
        <dbReference type="SAM" id="Phobius"/>
    </source>
</evidence>
<keyword evidence="2 6" id="KW-0812">Transmembrane</keyword>
<evidence type="ECO:0000256" key="5">
    <source>
        <dbReference type="SAM" id="MobiDB-lite"/>
    </source>
</evidence>